<sequence length="364" mass="40683">MEGGQDGAVDFTKDVSRAILEEVTKKIRTEERRNNGSRDQRLCNSYDNLGKENGLSFEGLWGSEKKVEEAPPGPLASILGYDLVGLASSTGRLETRSEYCGGVGEWARQRASRPVFSSREPPAGAKAYYKIVRVPVKERGARDGDEDEEEDERRRGRRQLRRQGEGEGESQDPCRVGVEREDSQSHASHDTCFSVFDGETEYRKGVTLYSEARANHAGGFYVYDTVEECLLNHEHFPRRRTSKEGRGGEWRKAIARVVAWNEADNCDSPSLGEAEVVRYGNKKVFSYVRLVELLPFPAGRGDLPSYATTGRASERRLQVIRARAKTISLKEEVDQMEERLRVSRLMSATGGGLGASLSLHLDED</sequence>
<accession>A0A5B8MV73</accession>
<organism evidence="2 3">
    <name type="scientific">Chloropicon primus</name>
    <dbReference type="NCBI Taxonomy" id="1764295"/>
    <lineage>
        <taxon>Eukaryota</taxon>
        <taxon>Viridiplantae</taxon>
        <taxon>Chlorophyta</taxon>
        <taxon>Chloropicophyceae</taxon>
        <taxon>Chloropicales</taxon>
        <taxon>Chloropicaceae</taxon>
        <taxon>Chloropicon</taxon>
    </lineage>
</organism>
<reference evidence="2 3" key="1">
    <citation type="submission" date="2018-07" db="EMBL/GenBank/DDBJ databases">
        <title>The complete nuclear genome of the prasinophyte Chloropicon primus (CCMP1205).</title>
        <authorList>
            <person name="Pombert J.-F."/>
            <person name="Otis C."/>
            <person name="Turmel M."/>
            <person name="Lemieux C."/>
        </authorList>
    </citation>
    <scope>NUCLEOTIDE SEQUENCE [LARGE SCALE GENOMIC DNA]</scope>
    <source>
        <strain evidence="2 3">CCMP1205</strain>
    </source>
</reference>
<protein>
    <submittedName>
        <fullName evidence="2">Uncharacterized protein</fullName>
    </submittedName>
</protein>
<proteinExistence type="predicted"/>
<feature type="region of interest" description="Disordered" evidence="1">
    <location>
        <begin position="138"/>
        <end position="189"/>
    </location>
</feature>
<evidence type="ECO:0000313" key="3">
    <source>
        <dbReference type="Proteomes" id="UP000316726"/>
    </source>
</evidence>
<evidence type="ECO:0000256" key="1">
    <source>
        <dbReference type="SAM" id="MobiDB-lite"/>
    </source>
</evidence>
<gene>
    <name evidence="2" type="ORF">A3770_12p67750</name>
</gene>
<dbReference type="AlphaFoldDB" id="A0A5B8MV73"/>
<feature type="region of interest" description="Disordered" evidence="1">
    <location>
        <begin position="30"/>
        <end position="53"/>
    </location>
</feature>
<evidence type="ECO:0000313" key="2">
    <source>
        <dbReference type="EMBL" id="QDZ24257.1"/>
    </source>
</evidence>
<keyword evidence="3" id="KW-1185">Reference proteome</keyword>
<dbReference type="Proteomes" id="UP000316726">
    <property type="component" value="Chromosome 12"/>
</dbReference>
<feature type="compositionally biased region" description="Basic and acidic residues" evidence="1">
    <location>
        <begin position="30"/>
        <end position="41"/>
    </location>
</feature>
<name>A0A5B8MV73_9CHLO</name>
<dbReference type="EMBL" id="CP031045">
    <property type="protein sequence ID" value="QDZ24257.1"/>
    <property type="molecule type" value="Genomic_DNA"/>
</dbReference>
<feature type="compositionally biased region" description="Basic and acidic residues" evidence="1">
    <location>
        <begin position="177"/>
        <end position="189"/>
    </location>
</feature>